<dbReference type="Gene3D" id="3.40.50.1820">
    <property type="entry name" value="alpha/beta hydrolase"/>
    <property type="match status" value="1"/>
</dbReference>
<dbReference type="InterPro" id="IPR013783">
    <property type="entry name" value="Ig-like_fold"/>
</dbReference>
<sequence>MYYKNRVSLKISKEGDHLFSLVADSVYHSVNHSGTTSYYSLDGTCHQFKNDLDVDSVARMLVSKSVLSNTLIVSFKGTDKLKDVIIDMKIIHVKCPFSNEKINCGQIHEGFATAYYSIRSTLESYIRNLDQEYDLYMTGHSLGGSIALVALVDMLSREPNTFPKIRSLNVITFGQPPIGDATAAQFLKDNSNRYTYRRYQNIDGNDVDPLTIIPFSTHANDAIKLQCNRSCPITSFGLHSLDLCTASKNSEMIVDIKGTDTYSLCLMSSMKFYDYSYKSDSSCNVKNDKSHQPLIDRMKTSYQQNYSIAQPDDFVVVLENHNKVLPTTFSYNITLQQKIDPPSAPRSLYINKVEQLPHRDKINIKHYTWMVNWKAPEFTGRGSNSTTLDYYLYLSPPGENWKHFKFTEPLTSLFLNYTIKDIPNNNYTVVVIADNSLESHPSNIFYITT</sequence>
<dbReference type="PANTHER" id="PTHR45856:SF24">
    <property type="entry name" value="FUNGAL LIPASE-LIKE DOMAIN-CONTAINING PROTEIN"/>
    <property type="match status" value="1"/>
</dbReference>
<dbReference type="EMBL" id="ADBJ01000031">
    <property type="protein sequence ID" value="EFA80335.1"/>
    <property type="molecule type" value="Genomic_DNA"/>
</dbReference>
<dbReference type="InterPro" id="IPR029058">
    <property type="entry name" value="AB_hydrolase_fold"/>
</dbReference>
<dbReference type="SUPFAM" id="SSF49265">
    <property type="entry name" value="Fibronectin type III"/>
    <property type="match status" value="1"/>
</dbReference>
<dbReference type="GeneID" id="31362649"/>
<dbReference type="Pfam" id="PF01764">
    <property type="entry name" value="Lipase_3"/>
    <property type="match status" value="1"/>
</dbReference>
<evidence type="ECO:0000313" key="2">
    <source>
        <dbReference type="EMBL" id="EFA80335.1"/>
    </source>
</evidence>
<dbReference type="SUPFAM" id="SSF53474">
    <property type="entry name" value="alpha/beta-Hydrolases"/>
    <property type="match status" value="1"/>
</dbReference>
<feature type="domain" description="Fibronectin type-III" evidence="1">
    <location>
        <begin position="353"/>
        <end position="449"/>
    </location>
</feature>
<evidence type="ECO:0000313" key="3">
    <source>
        <dbReference type="Proteomes" id="UP000001396"/>
    </source>
</evidence>
<proteinExistence type="predicted"/>
<organism evidence="2 3">
    <name type="scientific">Heterostelium pallidum (strain ATCC 26659 / Pp 5 / PN500)</name>
    <name type="common">Cellular slime mold</name>
    <name type="synonym">Polysphondylium pallidum</name>
    <dbReference type="NCBI Taxonomy" id="670386"/>
    <lineage>
        <taxon>Eukaryota</taxon>
        <taxon>Amoebozoa</taxon>
        <taxon>Evosea</taxon>
        <taxon>Eumycetozoa</taxon>
        <taxon>Dictyostelia</taxon>
        <taxon>Acytosteliales</taxon>
        <taxon>Acytosteliaceae</taxon>
        <taxon>Heterostelium</taxon>
    </lineage>
</organism>
<dbReference type="Proteomes" id="UP000001396">
    <property type="component" value="Unassembled WGS sequence"/>
</dbReference>
<dbReference type="InterPro" id="IPR036116">
    <property type="entry name" value="FN3_sf"/>
</dbReference>
<dbReference type="CDD" id="cd00519">
    <property type="entry name" value="Lipase_3"/>
    <property type="match status" value="1"/>
</dbReference>
<dbReference type="GO" id="GO:0006629">
    <property type="term" value="P:lipid metabolic process"/>
    <property type="evidence" value="ECO:0007669"/>
    <property type="project" value="InterPro"/>
</dbReference>
<protein>
    <recommendedName>
        <fullName evidence="1">Fibronectin type-III domain-containing protein</fullName>
    </recommendedName>
</protein>
<comment type="caution">
    <text evidence="2">The sequence shown here is derived from an EMBL/GenBank/DDBJ whole genome shotgun (WGS) entry which is preliminary data.</text>
</comment>
<dbReference type="PROSITE" id="PS50853">
    <property type="entry name" value="FN3"/>
    <property type="match status" value="1"/>
</dbReference>
<dbReference type="Gene3D" id="2.60.40.10">
    <property type="entry name" value="Immunoglobulins"/>
    <property type="match status" value="1"/>
</dbReference>
<dbReference type="InterPro" id="IPR002921">
    <property type="entry name" value="Fungal_lipase-type"/>
</dbReference>
<dbReference type="InterPro" id="IPR051218">
    <property type="entry name" value="Sec_MonoDiacylglyc_Lipase"/>
</dbReference>
<accession>D3BEK4</accession>
<reference evidence="2 3" key="1">
    <citation type="journal article" date="2011" name="Genome Res.">
        <title>Phylogeny-wide analysis of social amoeba genomes highlights ancient origins for complex intercellular communication.</title>
        <authorList>
            <person name="Heidel A.J."/>
            <person name="Lawal H.M."/>
            <person name="Felder M."/>
            <person name="Schilde C."/>
            <person name="Helps N.R."/>
            <person name="Tunggal B."/>
            <person name="Rivero F."/>
            <person name="John U."/>
            <person name="Schleicher M."/>
            <person name="Eichinger L."/>
            <person name="Platzer M."/>
            <person name="Noegel A.A."/>
            <person name="Schaap P."/>
            <person name="Gloeckner G."/>
        </authorList>
    </citation>
    <scope>NUCLEOTIDE SEQUENCE [LARGE SCALE GENOMIC DNA]</scope>
    <source>
        <strain evidence="3">ATCC 26659 / Pp 5 / PN500</strain>
    </source>
</reference>
<name>D3BEK4_HETP5</name>
<dbReference type="RefSeq" id="XP_020432455.1">
    <property type="nucleotide sequence ID" value="XM_020578007.1"/>
</dbReference>
<evidence type="ECO:0000259" key="1">
    <source>
        <dbReference type="PROSITE" id="PS50853"/>
    </source>
</evidence>
<gene>
    <name evidence="2" type="ORF">PPL_07168</name>
</gene>
<dbReference type="InterPro" id="IPR003961">
    <property type="entry name" value="FN3_dom"/>
</dbReference>
<keyword evidence="3" id="KW-1185">Reference proteome</keyword>
<dbReference type="AlphaFoldDB" id="D3BEK4"/>
<dbReference type="OMA" id="NIAYHIW"/>
<dbReference type="InParanoid" id="D3BEK4"/>
<dbReference type="PANTHER" id="PTHR45856">
    <property type="entry name" value="ALPHA/BETA-HYDROLASES SUPERFAMILY PROTEIN"/>
    <property type="match status" value="1"/>
</dbReference>